<name>A0AAW3AJI8_9TRYP</name>
<sequence length="77" mass="9234">MYGTATNKFFYMYVQQLNYVIRFFTLSHPVLNAEVEEMLKQHTHLFLQHYQSKMNAIKTEKEIKALKNLLYSCKRAV</sequence>
<comment type="caution">
    <text evidence="1">The sequence shown here is derived from an EMBL/GenBank/DDBJ whole genome shotgun (WGS) entry which is preliminary data.</text>
</comment>
<dbReference type="EMBL" id="JBAMZL010000025">
    <property type="protein sequence ID" value="KAL0505668.1"/>
    <property type="molecule type" value="Genomic_DNA"/>
</dbReference>
<accession>A0AAW3AJI8</accession>
<dbReference type="AlphaFoldDB" id="A0AAW3AJI8"/>
<proteinExistence type="predicted"/>
<keyword evidence="2" id="KW-1185">Reference proteome</keyword>
<dbReference type="Proteomes" id="UP001482455">
    <property type="component" value="Unassembled WGS sequence"/>
</dbReference>
<protein>
    <submittedName>
        <fullName evidence="1">Uncharacterized protein</fullName>
    </submittedName>
</protein>
<reference evidence="1 2" key="1">
    <citation type="submission" date="2024-02" db="EMBL/GenBank/DDBJ databases">
        <title>FIRST GENOME SEQUENCES OF Leishmania (Viannia) shawi, Leishmania (Viannia) lindenbergi AND Leishmania (Viannia) utingensis.</title>
        <authorList>
            <person name="Resadore F."/>
            <person name="Custodio M.G.F."/>
            <person name="Boite M.C."/>
            <person name="Cupolillo E."/>
            <person name="Ferreira G.E.M."/>
        </authorList>
    </citation>
    <scope>NUCLEOTIDE SEQUENCE [LARGE SCALE GENOMIC DNA]</scope>
    <source>
        <strain evidence="1 2">ITUB/BR/1977/M4964</strain>
    </source>
</reference>
<evidence type="ECO:0000313" key="1">
    <source>
        <dbReference type="EMBL" id="KAL0505668.1"/>
    </source>
</evidence>
<organism evidence="1 2">
    <name type="scientific">Leishmania utingensis</name>
    <dbReference type="NCBI Taxonomy" id="653362"/>
    <lineage>
        <taxon>Eukaryota</taxon>
        <taxon>Discoba</taxon>
        <taxon>Euglenozoa</taxon>
        <taxon>Kinetoplastea</taxon>
        <taxon>Metakinetoplastina</taxon>
        <taxon>Trypanosomatida</taxon>
        <taxon>Trypanosomatidae</taxon>
        <taxon>Leishmaniinae</taxon>
        <taxon>Leishmania</taxon>
    </lineage>
</organism>
<evidence type="ECO:0000313" key="2">
    <source>
        <dbReference type="Proteomes" id="UP001482455"/>
    </source>
</evidence>
<gene>
    <name evidence="1" type="ORF">Q4I30_004234</name>
</gene>